<evidence type="ECO:0000256" key="2">
    <source>
        <dbReference type="ARBA" id="ARBA00022679"/>
    </source>
</evidence>
<dbReference type="GO" id="GO:0016757">
    <property type="term" value="F:glycosyltransferase activity"/>
    <property type="evidence" value="ECO:0007669"/>
    <property type="project" value="UniProtKB-KW"/>
</dbReference>
<reference evidence="5" key="1">
    <citation type="submission" date="2016-07" db="EMBL/GenBank/DDBJ databases">
        <title>Sequence Frankia sp. strain CcI1.17.</title>
        <authorList>
            <person name="Ghodhbane-Gtari F."/>
            <person name="Swanson E."/>
            <person name="Gueddou A."/>
            <person name="Morris K."/>
            <person name="Hezbri K."/>
            <person name="Ktari A."/>
            <person name="Nouioui I."/>
            <person name="Abebe-Akele F."/>
            <person name="Simpson S."/>
            <person name="Thomas K."/>
            <person name="Gtari M."/>
            <person name="Tisa L.S."/>
            <person name="Hurst S."/>
        </authorList>
    </citation>
    <scope>NUCLEOTIDE SEQUENCE [LARGE SCALE GENOMIC DNA]</scope>
    <source>
        <strain evidence="5">Cc1.17</strain>
    </source>
</reference>
<keyword evidence="2 4" id="KW-0808">Transferase</keyword>
<keyword evidence="1" id="KW-0328">Glycosyltransferase</keyword>
<accession>A0A1S1RKB8</accession>
<dbReference type="InterPro" id="IPR028098">
    <property type="entry name" value="Glyco_trans_4-like_N"/>
</dbReference>
<organism evidence="4 5">
    <name type="scientific">Parafrankia colletiae</name>
    <dbReference type="NCBI Taxonomy" id="573497"/>
    <lineage>
        <taxon>Bacteria</taxon>
        <taxon>Bacillati</taxon>
        <taxon>Actinomycetota</taxon>
        <taxon>Actinomycetes</taxon>
        <taxon>Frankiales</taxon>
        <taxon>Frankiaceae</taxon>
        <taxon>Parafrankia</taxon>
    </lineage>
</organism>
<dbReference type="Proteomes" id="UP000179627">
    <property type="component" value="Unassembled WGS sequence"/>
</dbReference>
<dbReference type="EMBL" id="MBLM01000002">
    <property type="protein sequence ID" value="OHV46507.1"/>
    <property type="molecule type" value="Genomic_DNA"/>
</dbReference>
<sequence>MTRPLTVLHVFGVMDRAGAELLTVELLRHLSPDRYRFVFVTLTGRPGALAQEIRSLGGSVYPCRLDLGFPVRFFRLLRSLRPDVVHSCVATFSGAILLMARVAGVRRRVAHFHSTSDRHGVSLRGRFQRAVMRQLIDWFATDLVAVAEAAMTGLWRSDWRNERRCRVLYNGLDPAPFERAVVTTAATGSSCIAEGPAERSRTASDAAPGWQPVIVHIGRPDPVKNRAAAVDVLIALRRCGVPARLRVVGREDARESADLRRRAELGGVADAFDLTGESFDIPALLAGADLLLVTSRSEGLPTVVLEACAVGTPVLSVDLPGVLEIGRVLGGVTTVPQGSRVEIWGAAAAGMLTAPPTSAQRVRAFRAFAASPFVVEHWRRGMTSVWDQ</sequence>
<dbReference type="SUPFAM" id="SSF53756">
    <property type="entry name" value="UDP-Glycosyltransferase/glycogen phosphorylase"/>
    <property type="match status" value="1"/>
</dbReference>
<protein>
    <submittedName>
        <fullName evidence="4">Glycosyl transferase family 1</fullName>
    </submittedName>
</protein>
<evidence type="ECO:0000313" key="5">
    <source>
        <dbReference type="Proteomes" id="UP000179627"/>
    </source>
</evidence>
<dbReference type="Pfam" id="PF13439">
    <property type="entry name" value="Glyco_transf_4"/>
    <property type="match status" value="1"/>
</dbReference>
<dbReference type="Pfam" id="PF13692">
    <property type="entry name" value="Glyco_trans_1_4"/>
    <property type="match status" value="1"/>
</dbReference>
<name>A0A1S1RKB8_9ACTN</name>
<dbReference type="PANTHER" id="PTHR12526">
    <property type="entry name" value="GLYCOSYLTRANSFERASE"/>
    <property type="match status" value="1"/>
</dbReference>
<dbReference type="AlphaFoldDB" id="A0A1S1RKB8"/>
<evidence type="ECO:0000259" key="3">
    <source>
        <dbReference type="Pfam" id="PF13439"/>
    </source>
</evidence>
<keyword evidence="5" id="KW-1185">Reference proteome</keyword>
<evidence type="ECO:0000256" key="1">
    <source>
        <dbReference type="ARBA" id="ARBA00022676"/>
    </source>
</evidence>
<dbReference type="PANTHER" id="PTHR12526:SF636">
    <property type="entry name" value="BLL3647 PROTEIN"/>
    <property type="match status" value="1"/>
</dbReference>
<comment type="caution">
    <text evidence="4">The sequence shown here is derived from an EMBL/GenBank/DDBJ whole genome shotgun (WGS) entry which is preliminary data.</text>
</comment>
<feature type="unsure residue" description="D or N" evidence="4">
    <location>
        <position position="387"/>
    </location>
</feature>
<dbReference type="Gene3D" id="3.40.50.2000">
    <property type="entry name" value="Glycogen Phosphorylase B"/>
    <property type="match status" value="2"/>
</dbReference>
<proteinExistence type="predicted"/>
<gene>
    <name evidence="4" type="ORF">CC117_00860</name>
</gene>
<evidence type="ECO:0000313" key="4">
    <source>
        <dbReference type="EMBL" id="OHV46507.1"/>
    </source>
</evidence>
<feature type="domain" description="Glycosyltransferase subfamily 4-like N-terminal" evidence="3">
    <location>
        <begin position="18"/>
        <end position="174"/>
    </location>
</feature>